<comment type="caution">
    <text evidence="2">The sequence shown here is derived from an EMBL/GenBank/DDBJ whole genome shotgun (WGS) entry which is preliminary data.</text>
</comment>
<dbReference type="PROSITE" id="PS51257">
    <property type="entry name" value="PROKAR_LIPOPROTEIN"/>
    <property type="match status" value="1"/>
</dbReference>
<evidence type="ECO:0000313" key="3">
    <source>
        <dbReference type="Proteomes" id="UP000317893"/>
    </source>
</evidence>
<name>A0A542E1X8_9MICO</name>
<dbReference type="Proteomes" id="UP000317893">
    <property type="component" value="Unassembled WGS sequence"/>
</dbReference>
<dbReference type="RefSeq" id="WP_141848725.1">
    <property type="nucleotide sequence ID" value="NZ_BAAAPR010000014.1"/>
</dbReference>
<keyword evidence="1" id="KW-0732">Signal</keyword>
<feature type="chain" id="PRO_5038862885" description="Subtilisin inhibitor-like" evidence="1">
    <location>
        <begin position="31"/>
        <end position="202"/>
    </location>
</feature>
<sequence length="202" mass="20059">MPPVRRHRPAGVARAGLVAAAALVAATGLAGCAAGTPPAAVTVTPTVVVTVTPSPTPTPTPTVAPPQTWEEALVHLGSATADPSKPLSFVSPSGNLACTIVAGGALRGCELEQGRIAPPTSGFCASAGGGAADIGRIQLGPNGPVAVCNKDQLAPADAPELPYGRSTTSGSVACVSEQIGVTCVDASTRKGFFLARDTYYVF</sequence>
<gene>
    <name evidence="2" type="ORF">FB458_2448</name>
</gene>
<dbReference type="OrthoDB" id="3787964at2"/>
<evidence type="ECO:0000313" key="2">
    <source>
        <dbReference type="EMBL" id="TQJ09338.1"/>
    </source>
</evidence>
<organism evidence="2 3">
    <name type="scientific">Lapillicoccus jejuensis</name>
    <dbReference type="NCBI Taxonomy" id="402171"/>
    <lineage>
        <taxon>Bacteria</taxon>
        <taxon>Bacillati</taxon>
        <taxon>Actinomycetota</taxon>
        <taxon>Actinomycetes</taxon>
        <taxon>Micrococcales</taxon>
        <taxon>Intrasporangiaceae</taxon>
        <taxon>Lapillicoccus</taxon>
    </lineage>
</organism>
<protein>
    <recommendedName>
        <fullName evidence="4">Subtilisin inhibitor-like</fullName>
    </recommendedName>
</protein>
<feature type="signal peptide" evidence="1">
    <location>
        <begin position="1"/>
        <end position="30"/>
    </location>
</feature>
<evidence type="ECO:0000256" key="1">
    <source>
        <dbReference type="SAM" id="SignalP"/>
    </source>
</evidence>
<evidence type="ECO:0008006" key="4">
    <source>
        <dbReference type="Google" id="ProtNLM"/>
    </source>
</evidence>
<dbReference type="EMBL" id="VFMN01000001">
    <property type="protein sequence ID" value="TQJ09338.1"/>
    <property type="molecule type" value="Genomic_DNA"/>
</dbReference>
<reference evidence="2 3" key="1">
    <citation type="submission" date="2019-06" db="EMBL/GenBank/DDBJ databases">
        <title>Sequencing the genomes of 1000 actinobacteria strains.</title>
        <authorList>
            <person name="Klenk H.-P."/>
        </authorList>
    </citation>
    <scope>NUCLEOTIDE SEQUENCE [LARGE SCALE GENOMIC DNA]</scope>
    <source>
        <strain evidence="2 3">DSM 18607</strain>
    </source>
</reference>
<accession>A0A542E1X8</accession>
<dbReference type="AlphaFoldDB" id="A0A542E1X8"/>
<proteinExistence type="predicted"/>
<keyword evidence="3" id="KW-1185">Reference proteome</keyword>